<reference evidence="4" key="1">
    <citation type="submission" date="2022-11" db="EMBL/GenBank/DDBJ databases">
        <authorList>
            <person name="Hyden B.L."/>
            <person name="Feng K."/>
            <person name="Yates T."/>
            <person name="Jawdy S."/>
            <person name="Smart L.B."/>
            <person name="Muchero W."/>
        </authorList>
    </citation>
    <scope>NUCLEOTIDE SEQUENCE</scope>
    <source>
        <tissue evidence="4">Shoot tip</tissue>
    </source>
</reference>
<evidence type="ECO:0000313" key="5">
    <source>
        <dbReference type="Proteomes" id="UP001151529"/>
    </source>
</evidence>
<comment type="caution">
    <text evidence="4">The sequence shown here is derived from an EMBL/GenBank/DDBJ whole genome shotgun (WGS) entry which is preliminary data.</text>
</comment>
<dbReference type="EMBL" id="JAPFFL010000012">
    <property type="protein sequence ID" value="KAJ6690652.1"/>
    <property type="molecule type" value="Genomic_DNA"/>
</dbReference>
<dbReference type="OrthoDB" id="423313at2759"/>
<dbReference type="AlphaFoldDB" id="A0A9Q0PMK3"/>
<dbReference type="PANTHER" id="PTHR45669:SF28">
    <property type="entry name" value="GLUTAREDOXIN DOMAIN-CONTAINING PROTEIN"/>
    <property type="match status" value="1"/>
</dbReference>
<dbReference type="InterPro" id="IPR036249">
    <property type="entry name" value="Thioredoxin-like_sf"/>
</dbReference>
<protein>
    <recommendedName>
        <fullName evidence="3">Glutaredoxin domain-containing protein</fullName>
    </recommendedName>
</protein>
<feature type="region of interest" description="Disordered" evidence="2">
    <location>
        <begin position="163"/>
        <end position="229"/>
    </location>
</feature>
<sequence length="407" mass="46026">MKGIMKGKLMKKLKSMKPMGYLKETRVLQVNAADGLIETVIENPSFKAQAEAETPELMVEKETVKFCSFVADQEPDVIDVNELMRDLEEEEEGEEMEVDEGKENVRPVVKARVGLFGVKDKVESKRSQFRQIPLSEIDISSFQRPDLNSGSLFNPNLLTASEKEVKEHTTVSEEEKSESIDRENLERIREAETHARIQQESLEKSREAGRNLEDKEEEPPLKACRIKDSDDTGDPLLGFPVKCPPGGSDSVILYTTTLRGIRKTFEDCNSIRFLLESFQVLFFERDVSMHMEFKEELWRILDGKVNPPRLFIKGRYIGGSEEVLGLHEQGWFRVLFEGIPIDRFIGSPCEGCAGVRFVLCFNCNGSHKVVAENGLSNICQDCNENGLIICPPLLLKIMVLNCPSCIN</sequence>
<dbReference type="Pfam" id="PF23733">
    <property type="entry name" value="GRXCR1-2_C"/>
    <property type="match status" value="1"/>
</dbReference>
<dbReference type="CDD" id="cd03031">
    <property type="entry name" value="GRX_GRX_like"/>
    <property type="match status" value="1"/>
</dbReference>
<dbReference type="InterPro" id="IPR002109">
    <property type="entry name" value="Glutaredoxin"/>
</dbReference>
<evidence type="ECO:0000259" key="3">
    <source>
        <dbReference type="Pfam" id="PF00462"/>
    </source>
</evidence>
<dbReference type="PANTHER" id="PTHR45669">
    <property type="entry name" value="GLUTAREDOXIN DOMAIN-CONTAINING CYSTEINE-RICH PROTEIN CG12206-RELATED"/>
    <property type="match status" value="1"/>
</dbReference>
<gene>
    <name evidence="4" type="ORF">OIU85_006861</name>
</gene>
<feature type="coiled-coil region" evidence="1">
    <location>
        <begin position="77"/>
        <end position="104"/>
    </location>
</feature>
<dbReference type="Pfam" id="PF00462">
    <property type="entry name" value="Glutaredoxin"/>
    <property type="match status" value="1"/>
</dbReference>
<dbReference type="Gene3D" id="3.40.30.10">
    <property type="entry name" value="Glutaredoxin"/>
    <property type="match status" value="1"/>
</dbReference>
<keyword evidence="5" id="KW-1185">Reference proteome</keyword>
<dbReference type="PROSITE" id="PS51354">
    <property type="entry name" value="GLUTAREDOXIN_2"/>
    <property type="match status" value="1"/>
</dbReference>
<feature type="compositionally biased region" description="Basic and acidic residues" evidence="2">
    <location>
        <begin position="163"/>
        <end position="213"/>
    </location>
</feature>
<feature type="domain" description="Glutaredoxin" evidence="3">
    <location>
        <begin position="251"/>
        <end position="317"/>
    </location>
</feature>
<evidence type="ECO:0000313" key="4">
    <source>
        <dbReference type="EMBL" id="KAJ6690652.1"/>
    </source>
</evidence>
<proteinExistence type="predicted"/>
<accession>A0A9Q0PMK3</accession>
<name>A0A9Q0PMK3_SALVM</name>
<dbReference type="Proteomes" id="UP001151529">
    <property type="component" value="Chromosome 8"/>
</dbReference>
<keyword evidence="1" id="KW-0175">Coiled coil</keyword>
<organism evidence="4 5">
    <name type="scientific">Salix viminalis</name>
    <name type="common">Common osier</name>
    <name type="synonym">Basket willow</name>
    <dbReference type="NCBI Taxonomy" id="40686"/>
    <lineage>
        <taxon>Eukaryota</taxon>
        <taxon>Viridiplantae</taxon>
        <taxon>Streptophyta</taxon>
        <taxon>Embryophyta</taxon>
        <taxon>Tracheophyta</taxon>
        <taxon>Spermatophyta</taxon>
        <taxon>Magnoliopsida</taxon>
        <taxon>eudicotyledons</taxon>
        <taxon>Gunneridae</taxon>
        <taxon>Pentapetalae</taxon>
        <taxon>rosids</taxon>
        <taxon>fabids</taxon>
        <taxon>Malpighiales</taxon>
        <taxon>Salicaceae</taxon>
        <taxon>Saliceae</taxon>
        <taxon>Salix</taxon>
    </lineage>
</organism>
<evidence type="ECO:0000256" key="1">
    <source>
        <dbReference type="SAM" id="Coils"/>
    </source>
</evidence>
<reference evidence="4" key="2">
    <citation type="journal article" date="2023" name="Int. J. Mol. Sci.">
        <title>De Novo Assembly and Annotation of 11 Diverse Shrub Willow (Salix) Genomes Reveals Novel Gene Organization in Sex-Linked Regions.</title>
        <authorList>
            <person name="Hyden B."/>
            <person name="Feng K."/>
            <person name="Yates T.B."/>
            <person name="Jawdy S."/>
            <person name="Cereghino C."/>
            <person name="Smart L.B."/>
            <person name="Muchero W."/>
        </authorList>
    </citation>
    <scope>NUCLEOTIDE SEQUENCE [LARGE SCALE GENOMIC DNA]</scope>
    <source>
        <tissue evidence="4">Shoot tip</tissue>
    </source>
</reference>
<dbReference type="SUPFAM" id="SSF52833">
    <property type="entry name" value="Thioredoxin-like"/>
    <property type="match status" value="1"/>
</dbReference>
<evidence type="ECO:0000256" key="2">
    <source>
        <dbReference type="SAM" id="MobiDB-lite"/>
    </source>
</evidence>